<dbReference type="AlphaFoldDB" id="A0A9P8ZYG1"/>
<evidence type="ECO:0000313" key="6">
    <source>
        <dbReference type="Proteomes" id="UP000758603"/>
    </source>
</evidence>
<dbReference type="Pfam" id="PF13704">
    <property type="entry name" value="Glyco_tranf_2_4"/>
    <property type="match status" value="1"/>
</dbReference>
<evidence type="ECO:0008006" key="7">
    <source>
        <dbReference type="Google" id="ProtNLM"/>
    </source>
</evidence>
<feature type="signal peptide" evidence="4">
    <location>
        <begin position="1"/>
        <end position="27"/>
    </location>
</feature>
<keyword evidence="4" id="KW-0732">Signal</keyword>
<organism evidence="5 6">
    <name type="scientific">Truncatella angustata</name>
    <dbReference type="NCBI Taxonomy" id="152316"/>
    <lineage>
        <taxon>Eukaryota</taxon>
        <taxon>Fungi</taxon>
        <taxon>Dikarya</taxon>
        <taxon>Ascomycota</taxon>
        <taxon>Pezizomycotina</taxon>
        <taxon>Sordariomycetes</taxon>
        <taxon>Xylariomycetidae</taxon>
        <taxon>Amphisphaeriales</taxon>
        <taxon>Sporocadaceae</taxon>
        <taxon>Truncatella</taxon>
    </lineage>
</organism>
<dbReference type="InterPro" id="IPR029044">
    <property type="entry name" value="Nucleotide-diphossugar_trans"/>
</dbReference>
<protein>
    <recommendedName>
        <fullName evidence="7">Glycosyltransferase family 92 protein</fullName>
    </recommendedName>
</protein>
<dbReference type="GeneID" id="70134783"/>
<dbReference type="GO" id="GO:0016757">
    <property type="term" value="F:glycosyltransferase activity"/>
    <property type="evidence" value="ECO:0007669"/>
    <property type="project" value="TreeGrafter"/>
</dbReference>
<dbReference type="GO" id="GO:0005737">
    <property type="term" value="C:cytoplasm"/>
    <property type="evidence" value="ECO:0007669"/>
    <property type="project" value="TreeGrafter"/>
</dbReference>
<gene>
    <name evidence="5" type="ORF">BKA67DRAFT_645798</name>
</gene>
<accession>A0A9P8ZYG1</accession>
<keyword evidence="3" id="KW-1133">Transmembrane helix</keyword>
<dbReference type="Proteomes" id="UP000758603">
    <property type="component" value="Unassembled WGS sequence"/>
</dbReference>
<dbReference type="SUPFAM" id="SSF53448">
    <property type="entry name" value="Nucleotide-diphospho-sugar transferases"/>
    <property type="match status" value="1"/>
</dbReference>
<dbReference type="PANTHER" id="PTHR21461:SF69">
    <property type="entry name" value="GLYCOSYLTRANSFERASE FAMILY 92 PROTEIN"/>
    <property type="match status" value="1"/>
</dbReference>
<proteinExistence type="predicted"/>
<keyword evidence="2" id="KW-0812">Transmembrane</keyword>
<evidence type="ECO:0000256" key="1">
    <source>
        <dbReference type="ARBA" id="ARBA00004167"/>
    </source>
</evidence>
<dbReference type="RefSeq" id="XP_045958275.1">
    <property type="nucleotide sequence ID" value="XM_046105892.1"/>
</dbReference>
<dbReference type="OrthoDB" id="2526284at2759"/>
<comment type="caution">
    <text evidence="5">The sequence shown here is derived from an EMBL/GenBank/DDBJ whole genome shotgun (WGS) entry which is preliminary data.</text>
</comment>
<reference evidence="5" key="1">
    <citation type="journal article" date="2021" name="Nat. Commun.">
        <title>Genetic determinants of endophytism in the Arabidopsis root mycobiome.</title>
        <authorList>
            <person name="Mesny F."/>
            <person name="Miyauchi S."/>
            <person name="Thiergart T."/>
            <person name="Pickel B."/>
            <person name="Atanasova L."/>
            <person name="Karlsson M."/>
            <person name="Huettel B."/>
            <person name="Barry K.W."/>
            <person name="Haridas S."/>
            <person name="Chen C."/>
            <person name="Bauer D."/>
            <person name="Andreopoulos W."/>
            <person name="Pangilinan J."/>
            <person name="LaButti K."/>
            <person name="Riley R."/>
            <person name="Lipzen A."/>
            <person name="Clum A."/>
            <person name="Drula E."/>
            <person name="Henrissat B."/>
            <person name="Kohler A."/>
            <person name="Grigoriev I.V."/>
            <person name="Martin F.M."/>
            <person name="Hacquard S."/>
        </authorList>
    </citation>
    <scope>NUCLEOTIDE SEQUENCE</scope>
    <source>
        <strain evidence="5">MPI-SDFR-AT-0073</strain>
    </source>
</reference>
<feature type="chain" id="PRO_5040332537" description="Glycosyltransferase family 92 protein" evidence="4">
    <location>
        <begin position="28"/>
        <end position="372"/>
    </location>
</feature>
<evidence type="ECO:0000256" key="4">
    <source>
        <dbReference type="SAM" id="SignalP"/>
    </source>
</evidence>
<comment type="subcellular location">
    <subcellularLocation>
        <location evidence="1">Membrane</location>
        <topology evidence="1">Single-pass membrane protein</topology>
    </subcellularLocation>
</comment>
<dbReference type="PANTHER" id="PTHR21461">
    <property type="entry name" value="GLYCOSYLTRANSFERASE FAMILY 92 PROTEIN"/>
    <property type="match status" value="1"/>
</dbReference>
<keyword evidence="6" id="KW-1185">Reference proteome</keyword>
<evidence type="ECO:0000313" key="5">
    <source>
        <dbReference type="EMBL" id="KAH6654005.1"/>
    </source>
</evidence>
<dbReference type="GO" id="GO:0016020">
    <property type="term" value="C:membrane"/>
    <property type="evidence" value="ECO:0007669"/>
    <property type="project" value="UniProtKB-SubCell"/>
</dbReference>
<dbReference type="EMBL" id="JAGPXC010000004">
    <property type="protein sequence ID" value="KAH6654005.1"/>
    <property type="molecule type" value="Genomic_DNA"/>
</dbReference>
<evidence type="ECO:0000256" key="2">
    <source>
        <dbReference type="ARBA" id="ARBA00022692"/>
    </source>
</evidence>
<name>A0A9P8ZYG1_9PEZI</name>
<sequence>MAVITSGPYLHLLVLCVFACILIPALSLYGQTSFEYSKGVGSQVIGAVTSHIDKWKNPNKEPGVRDEYLAICLAVRDQALDLPEFLQHHYHAMGIRRFYLLDDGSSPPLEDSLDTYGVPAEAVTFVYYDETQRVGQMQYKLYNDCAHNHGVNHTWLAFIDADEFLDTPGGEPLESVLRGLERDRGEEVGALGINWQMHTSNGQLFRAASAREAYTQCIYDDPEHGGDGSDNRHVKSIVRVRDYVSPINPHMFRLAPGKITVGEDGNKIDHFAFRQPITRDRLSLHHYAVKSKEEYEEKMMRSNAMGQPKDWAFWNHVENELPHVPCEDMLRWVDSILPGGLEPSYLEAENRTLFQGLAEVQGADFRISEVLS</sequence>
<keyword evidence="3" id="KW-0472">Membrane</keyword>
<evidence type="ECO:0000256" key="3">
    <source>
        <dbReference type="ARBA" id="ARBA00022989"/>
    </source>
</evidence>